<reference evidence="1" key="1">
    <citation type="submission" date="2018-02" db="EMBL/GenBank/DDBJ databases">
        <title>Rhizophora mucronata_Transcriptome.</title>
        <authorList>
            <person name="Meera S.P."/>
            <person name="Sreeshan A."/>
            <person name="Augustine A."/>
        </authorList>
    </citation>
    <scope>NUCLEOTIDE SEQUENCE</scope>
    <source>
        <tissue evidence="1">Leaf</tissue>
    </source>
</reference>
<protein>
    <submittedName>
        <fullName evidence="1">Uncharacterized protein</fullName>
    </submittedName>
</protein>
<sequence>MNKQCKSSTSKHTNLGSCKVLLQQIIKRITKNFHRKQDKI</sequence>
<dbReference type="AlphaFoldDB" id="A0A2P2J941"/>
<accession>A0A2P2J941</accession>
<name>A0A2P2J941_RHIMU</name>
<proteinExistence type="predicted"/>
<evidence type="ECO:0000313" key="1">
    <source>
        <dbReference type="EMBL" id="MBW89994.1"/>
    </source>
</evidence>
<organism evidence="1">
    <name type="scientific">Rhizophora mucronata</name>
    <name type="common">Asiatic mangrove</name>
    <dbReference type="NCBI Taxonomy" id="61149"/>
    <lineage>
        <taxon>Eukaryota</taxon>
        <taxon>Viridiplantae</taxon>
        <taxon>Streptophyta</taxon>
        <taxon>Embryophyta</taxon>
        <taxon>Tracheophyta</taxon>
        <taxon>Spermatophyta</taxon>
        <taxon>Magnoliopsida</taxon>
        <taxon>eudicotyledons</taxon>
        <taxon>Gunneridae</taxon>
        <taxon>Pentapetalae</taxon>
        <taxon>rosids</taxon>
        <taxon>fabids</taxon>
        <taxon>Malpighiales</taxon>
        <taxon>Rhizophoraceae</taxon>
        <taxon>Rhizophora</taxon>
    </lineage>
</organism>
<dbReference type="EMBL" id="GGEC01009511">
    <property type="protein sequence ID" value="MBW89994.1"/>
    <property type="molecule type" value="Transcribed_RNA"/>
</dbReference>